<keyword evidence="2" id="KW-0732">Signal</keyword>
<gene>
    <name evidence="3" type="ORF">HNR60_004168</name>
</gene>
<feature type="compositionally biased region" description="Basic and acidic residues" evidence="1">
    <location>
        <begin position="75"/>
        <end position="104"/>
    </location>
</feature>
<feature type="compositionally biased region" description="Low complexity" evidence="1">
    <location>
        <begin position="63"/>
        <end position="74"/>
    </location>
</feature>
<keyword evidence="4" id="KW-1185">Reference proteome</keyword>
<evidence type="ECO:0000256" key="1">
    <source>
        <dbReference type="SAM" id="MobiDB-lite"/>
    </source>
</evidence>
<evidence type="ECO:0000256" key="2">
    <source>
        <dbReference type="SAM" id="SignalP"/>
    </source>
</evidence>
<organism evidence="3 4">
    <name type="scientific">Rhodopseudomonas rhenobacensis</name>
    <dbReference type="NCBI Taxonomy" id="87461"/>
    <lineage>
        <taxon>Bacteria</taxon>
        <taxon>Pseudomonadati</taxon>
        <taxon>Pseudomonadota</taxon>
        <taxon>Alphaproteobacteria</taxon>
        <taxon>Hyphomicrobiales</taxon>
        <taxon>Nitrobacteraceae</taxon>
        <taxon>Rhodopseudomonas</taxon>
    </lineage>
</organism>
<comment type="caution">
    <text evidence="3">The sequence shown here is derived from an EMBL/GenBank/DDBJ whole genome shotgun (WGS) entry which is preliminary data.</text>
</comment>
<feature type="compositionally biased region" description="Low complexity" evidence="1">
    <location>
        <begin position="105"/>
        <end position="116"/>
    </location>
</feature>
<protein>
    <submittedName>
        <fullName evidence="3">Uncharacterized protein</fullName>
    </submittedName>
</protein>
<name>A0A7W7Z7E2_9BRAD</name>
<reference evidence="3 4" key="1">
    <citation type="submission" date="2020-08" db="EMBL/GenBank/DDBJ databases">
        <title>Genomic Encyclopedia of Type Strains, Phase IV (KMG-IV): sequencing the most valuable type-strain genomes for metagenomic binning, comparative biology and taxonomic classification.</title>
        <authorList>
            <person name="Goeker M."/>
        </authorList>
    </citation>
    <scope>NUCLEOTIDE SEQUENCE [LARGE SCALE GENOMIC DNA]</scope>
    <source>
        <strain evidence="3 4">DSM 12706</strain>
    </source>
</reference>
<feature type="region of interest" description="Disordered" evidence="1">
    <location>
        <begin position="61"/>
        <end position="116"/>
    </location>
</feature>
<feature type="signal peptide" evidence="2">
    <location>
        <begin position="1"/>
        <end position="29"/>
    </location>
</feature>
<dbReference type="RefSeq" id="WP_184261581.1">
    <property type="nucleotide sequence ID" value="NZ_JACHIH010000035.1"/>
</dbReference>
<proteinExistence type="predicted"/>
<dbReference type="EMBL" id="JACHIH010000035">
    <property type="protein sequence ID" value="MBB5049391.1"/>
    <property type="molecule type" value="Genomic_DNA"/>
</dbReference>
<accession>A0A7W7Z7E2</accession>
<evidence type="ECO:0000313" key="4">
    <source>
        <dbReference type="Proteomes" id="UP000542353"/>
    </source>
</evidence>
<evidence type="ECO:0000313" key="3">
    <source>
        <dbReference type="EMBL" id="MBB5049391.1"/>
    </source>
</evidence>
<sequence length="177" mass="18107">MTKQARITALVGAAAICGAAIVAVAPAQALTSQQCSAKYQAAKTAGTLNGQSWQDFRKAECGADAATTPAASPAEPKEAQAKPSADKPSADKPVADKPVADKPANKPAATPAAPATAAVFPSTVDAKYAKETASRARLHTCADQWKLNKASNATGGLRWIQKGGGYWSECNKKLKGA</sequence>
<feature type="chain" id="PRO_5030949888" evidence="2">
    <location>
        <begin position="30"/>
        <end position="177"/>
    </location>
</feature>
<dbReference type="AlphaFoldDB" id="A0A7W7Z7E2"/>
<dbReference type="Proteomes" id="UP000542353">
    <property type="component" value="Unassembled WGS sequence"/>
</dbReference>